<proteinExistence type="predicted"/>
<gene>
    <name evidence="2" type="ORF">GSOID_T00028369001</name>
</gene>
<keyword evidence="1" id="KW-0812">Transmembrane</keyword>
<dbReference type="Proteomes" id="UP000011014">
    <property type="component" value="Unassembled WGS sequence"/>
</dbReference>
<dbReference type="AlphaFoldDB" id="E4YK86"/>
<evidence type="ECO:0000313" key="2">
    <source>
        <dbReference type="EMBL" id="CBY35897.1"/>
    </source>
</evidence>
<keyword evidence="1" id="KW-0472">Membrane</keyword>
<feature type="transmembrane region" description="Helical" evidence="1">
    <location>
        <begin position="45"/>
        <end position="64"/>
    </location>
</feature>
<sequence>MWTTWFWVVMNKGLLIAFFALGAMRGQQKVGSVYARNGLIPLTSIINLITQVLVLYVYYAYIYYKYDYYYDDYYFFHCTSTCYSIRKASFGLAIVSLILSVVVIIDLIVASCKEPKPIPPPQNAVVPIPMMSIPQYAQTTQVQYADPPQYGTTMNTKNPPTYRQDLLVYNPQPAQPVMTMQYAVQPVPQKNPNEFRNLFNAGHIALMTLNAIFCSLIIVFMSDCLSY</sequence>
<protein>
    <submittedName>
        <fullName evidence="2">Uncharacterized protein</fullName>
    </submittedName>
</protein>
<keyword evidence="1" id="KW-1133">Transmembrane helix</keyword>
<feature type="transmembrane region" description="Helical" evidence="1">
    <location>
        <begin position="6"/>
        <end position="24"/>
    </location>
</feature>
<feature type="transmembrane region" description="Helical" evidence="1">
    <location>
        <begin position="198"/>
        <end position="221"/>
    </location>
</feature>
<accession>E4YK86</accession>
<organism evidence="2">
    <name type="scientific">Oikopleura dioica</name>
    <name type="common">Tunicate</name>
    <dbReference type="NCBI Taxonomy" id="34765"/>
    <lineage>
        <taxon>Eukaryota</taxon>
        <taxon>Metazoa</taxon>
        <taxon>Chordata</taxon>
        <taxon>Tunicata</taxon>
        <taxon>Appendicularia</taxon>
        <taxon>Copelata</taxon>
        <taxon>Oikopleuridae</taxon>
        <taxon>Oikopleura</taxon>
    </lineage>
</organism>
<dbReference type="EMBL" id="FN654694">
    <property type="protein sequence ID" value="CBY35897.1"/>
    <property type="molecule type" value="Genomic_DNA"/>
</dbReference>
<evidence type="ECO:0000256" key="1">
    <source>
        <dbReference type="SAM" id="Phobius"/>
    </source>
</evidence>
<feature type="transmembrane region" description="Helical" evidence="1">
    <location>
        <begin position="90"/>
        <end position="109"/>
    </location>
</feature>
<name>E4YK86_OIKDI</name>
<reference evidence="2" key="1">
    <citation type="journal article" date="2010" name="Science">
        <title>Plasticity of animal genome architecture unmasked by rapid evolution of a pelagic tunicate.</title>
        <authorList>
            <person name="Denoeud F."/>
            <person name="Henriet S."/>
            <person name="Mungpakdee S."/>
            <person name="Aury J.M."/>
            <person name="Da Silva C."/>
            <person name="Brinkmann H."/>
            <person name="Mikhaleva J."/>
            <person name="Olsen L.C."/>
            <person name="Jubin C."/>
            <person name="Canestro C."/>
            <person name="Bouquet J.M."/>
            <person name="Danks G."/>
            <person name="Poulain J."/>
            <person name="Campsteijn C."/>
            <person name="Adamski M."/>
            <person name="Cross I."/>
            <person name="Yadetie F."/>
            <person name="Muffato M."/>
            <person name="Louis A."/>
            <person name="Butcher S."/>
            <person name="Tsagkogeorga G."/>
            <person name="Konrad A."/>
            <person name="Singh S."/>
            <person name="Jensen M.F."/>
            <person name="Cong E.H."/>
            <person name="Eikeseth-Otteraa H."/>
            <person name="Noel B."/>
            <person name="Anthouard V."/>
            <person name="Porcel B.M."/>
            <person name="Kachouri-Lafond R."/>
            <person name="Nishino A."/>
            <person name="Ugolini M."/>
            <person name="Chourrout P."/>
            <person name="Nishida H."/>
            <person name="Aasland R."/>
            <person name="Huzurbazar S."/>
            <person name="Westhof E."/>
            <person name="Delsuc F."/>
            <person name="Lehrach H."/>
            <person name="Reinhardt R."/>
            <person name="Weissenbach J."/>
            <person name="Roy S.W."/>
            <person name="Artiguenave F."/>
            <person name="Postlethwait J.H."/>
            <person name="Manak J.R."/>
            <person name="Thompson E.M."/>
            <person name="Jaillon O."/>
            <person name="Du Pasquier L."/>
            <person name="Boudinot P."/>
            <person name="Liberles D.A."/>
            <person name="Volff J.N."/>
            <person name="Philippe H."/>
            <person name="Lenhard B."/>
            <person name="Roest Crollius H."/>
            <person name="Wincker P."/>
            <person name="Chourrout D."/>
        </authorList>
    </citation>
    <scope>NUCLEOTIDE SEQUENCE [LARGE SCALE GENOMIC DNA]</scope>
</reference>